<organism evidence="1 2">
    <name type="scientific">Parazoarcus communis</name>
    <dbReference type="NCBI Taxonomy" id="41977"/>
    <lineage>
        <taxon>Bacteria</taxon>
        <taxon>Pseudomonadati</taxon>
        <taxon>Pseudomonadota</taxon>
        <taxon>Betaproteobacteria</taxon>
        <taxon>Rhodocyclales</taxon>
        <taxon>Zoogloeaceae</taxon>
        <taxon>Parazoarcus</taxon>
    </lineage>
</organism>
<sequence length="264" mass="29021">MLKRIKKWLGLEMPRPVVPNELWDRIESGLPFLAFLTVSDRLRLRELALDFLADKEFHGAQGLELTDEILLGIALQASLPVLNIGLEAYHGWVGIIVYPGDFVIPRHEVDEAGVVHSYDDEVLGEAWAGGPVLVSWFGGHHPIGVNVVIHEFAHKLDMANGEADGFPALPARMSRRDWAAAFTPAYEKLCAQVDADEMTALDPYASENPGEFFAVASEAFFETPGQLRDAFPAVYDQLKSYYGLDPAAGEAGLRAEPDPHRGAT</sequence>
<dbReference type="CDD" id="cd20169">
    <property type="entry name" value="Peptidase_M90_mtfA"/>
    <property type="match status" value="1"/>
</dbReference>
<dbReference type="GO" id="GO:0005829">
    <property type="term" value="C:cytosol"/>
    <property type="evidence" value="ECO:0007669"/>
    <property type="project" value="TreeGrafter"/>
</dbReference>
<evidence type="ECO:0008006" key="3">
    <source>
        <dbReference type="Google" id="ProtNLM"/>
    </source>
</evidence>
<dbReference type="AlphaFoldDB" id="A0A2U8GM88"/>
<dbReference type="Proteomes" id="UP000244930">
    <property type="component" value="Chromosome"/>
</dbReference>
<dbReference type="Pfam" id="PF06167">
    <property type="entry name" value="Peptidase_M90"/>
    <property type="match status" value="1"/>
</dbReference>
<evidence type="ECO:0000313" key="2">
    <source>
        <dbReference type="Proteomes" id="UP000244930"/>
    </source>
</evidence>
<protein>
    <recommendedName>
        <fullName evidence="3">Zinc-dependent peptidase</fullName>
    </recommendedName>
</protein>
<name>A0A2U8GM88_9RHOO</name>
<dbReference type="PANTHER" id="PTHR30164">
    <property type="entry name" value="MTFA PEPTIDASE"/>
    <property type="match status" value="1"/>
</dbReference>
<evidence type="ECO:0000313" key="1">
    <source>
        <dbReference type="EMBL" id="AWI74570.1"/>
    </source>
</evidence>
<dbReference type="GO" id="GO:0004177">
    <property type="term" value="F:aminopeptidase activity"/>
    <property type="evidence" value="ECO:0007669"/>
    <property type="project" value="TreeGrafter"/>
</dbReference>
<dbReference type="Gene3D" id="1.10.472.150">
    <property type="entry name" value="Glucose-regulated metallo-peptidase M90, N-terminal domain"/>
    <property type="match status" value="1"/>
</dbReference>
<dbReference type="SUPFAM" id="SSF55486">
    <property type="entry name" value="Metalloproteases ('zincins'), catalytic domain"/>
    <property type="match status" value="1"/>
</dbReference>
<gene>
    <name evidence="1" type="ORF">CEW83_04565</name>
</gene>
<dbReference type="KEGG" id="acom:CEW83_04565"/>
<dbReference type="PANTHER" id="PTHR30164:SF2">
    <property type="entry name" value="PROTEIN MTFA"/>
    <property type="match status" value="1"/>
</dbReference>
<dbReference type="GO" id="GO:0008237">
    <property type="term" value="F:metallopeptidase activity"/>
    <property type="evidence" value="ECO:0007669"/>
    <property type="project" value="InterPro"/>
</dbReference>
<dbReference type="InterPro" id="IPR024079">
    <property type="entry name" value="MetalloPept_cat_dom_sf"/>
</dbReference>
<dbReference type="EMBL" id="CP022187">
    <property type="protein sequence ID" value="AWI74570.1"/>
    <property type="molecule type" value="Genomic_DNA"/>
</dbReference>
<dbReference type="Gene3D" id="3.40.390.10">
    <property type="entry name" value="Collagenase (Catalytic Domain)"/>
    <property type="match status" value="1"/>
</dbReference>
<reference evidence="1 2" key="1">
    <citation type="submission" date="2017-06" db="EMBL/GenBank/DDBJ databases">
        <title>Azoarcus.</title>
        <authorList>
            <person name="Woo J.-H."/>
            <person name="Kim H.-S."/>
        </authorList>
    </citation>
    <scope>NUCLEOTIDE SEQUENCE [LARGE SCALE GENOMIC DNA]</scope>
    <source>
        <strain evidence="1 2">TSPY31</strain>
    </source>
</reference>
<dbReference type="RefSeq" id="WP_108948276.1">
    <property type="nucleotide sequence ID" value="NZ_CP022187.1"/>
</dbReference>
<dbReference type="InterPro" id="IPR042252">
    <property type="entry name" value="MtfA_N"/>
</dbReference>
<keyword evidence="2" id="KW-1185">Reference proteome</keyword>
<accession>A0A2U8GM88</accession>
<dbReference type="InterPro" id="IPR010384">
    <property type="entry name" value="MtfA_fam"/>
</dbReference>
<proteinExistence type="predicted"/>